<keyword evidence="5" id="KW-1185">Reference proteome</keyword>
<sequence>MTRVTVLMSVFGEHVGWATLPAVVDAWLDQDLSCDVVIATSGELDLAGSLPADVGDRVRVVETDHPRPTVSRLMNAAAAHATGEWLYLSDADVAPLGRDYLTRAVAAARGVGGAFTNPKMFRLVGPSPDGPASRWQPPADWMSVCFVRTEPDGRLARYPGESYRVHDDRTLWADPPPDAFVLEPFEFSRRPALHWGATVVRREDLIAVGGYCEQYEGWGCEDEDLLHKLAARMNVIQACVEMPEILCVHFEHRRPYDTPDYAANQARLVSRREAGPEAMIAADLDAAAKRAAAGAQRSVTTR</sequence>
<dbReference type="InterPro" id="IPR001173">
    <property type="entry name" value="Glyco_trans_2-like"/>
</dbReference>
<dbReference type="SUPFAM" id="SSF53448">
    <property type="entry name" value="Nucleotide-diphospho-sugar transferases"/>
    <property type="match status" value="1"/>
</dbReference>
<dbReference type="GO" id="GO:0016757">
    <property type="term" value="F:glycosyltransferase activity"/>
    <property type="evidence" value="ECO:0007669"/>
    <property type="project" value="UniProtKB-KW"/>
</dbReference>
<feature type="domain" description="Glycosyltransferase 2-like" evidence="2">
    <location>
        <begin position="5"/>
        <end position="107"/>
    </location>
</feature>
<dbReference type="RefSeq" id="WP_375734443.1">
    <property type="nucleotide sequence ID" value="NZ_JBCGDC010000033.1"/>
</dbReference>
<evidence type="ECO:0000313" key="5">
    <source>
        <dbReference type="Proteomes" id="UP001582793"/>
    </source>
</evidence>
<evidence type="ECO:0000256" key="1">
    <source>
        <dbReference type="ARBA" id="ARBA00022679"/>
    </source>
</evidence>
<dbReference type="EMBL" id="JBCGDC010000033">
    <property type="protein sequence ID" value="MFB6394228.1"/>
    <property type="molecule type" value="Genomic_DNA"/>
</dbReference>
<dbReference type="Proteomes" id="UP001582793">
    <property type="component" value="Unassembled WGS sequence"/>
</dbReference>
<evidence type="ECO:0000259" key="2">
    <source>
        <dbReference type="Pfam" id="PF00535"/>
    </source>
</evidence>
<evidence type="ECO:0000313" key="4">
    <source>
        <dbReference type="EMBL" id="MFB6394228.1"/>
    </source>
</evidence>
<evidence type="ECO:0000259" key="3">
    <source>
        <dbReference type="Pfam" id="PF02709"/>
    </source>
</evidence>
<feature type="domain" description="Galactosyltransferase C-terminal" evidence="3">
    <location>
        <begin position="196"/>
        <end position="234"/>
    </location>
</feature>
<name>A0ABV5CQE1_9ACTN</name>
<dbReference type="InterPro" id="IPR029044">
    <property type="entry name" value="Nucleotide-diphossugar_trans"/>
</dbReference>
<dbReference type="Pfam" id="PF00535">
    <property type="entry name" value="Glycos_transf_2"/>
    <property type="match status" value="1"/>
</dbReference>
<reference evidence="4 5" key="1">
    <citation type="submission" date="2024-04" db="EMBL/GenBank/DDBJ databases">
        <title>Polymorphospora sp. isolated from Baiyangdian Lake in Xiong'an New Area.</title>
        <authorList>
            <person name="Zhang X."/>
            <person name="Liu J."/>
        </authorList>
    </citation>
    <scope>NUCLEOTIDE SEQUENCE [LARGE SCALE GENOMIC DNA]</scope>
    <source>
        <strain evidence="4 5">2-325</strain>
    </source>
</reference>
<dbReference type="Pfam" id="PF02709">
    <property type="entry name" value="Glyco_transf_7C"/>
    <property type="match status" value="1"/>
</dbReference>
<dbReference type="Gene3D" id="3.90.550.10">
    <property type="entry name" value="Spore Coat Polysaccharide Biosynthesis Protein SpsA, Chain A"/>
    <property type="match status" value="1"/>
</dbReference>
<protein>
    <submittedName>
        <fullName evidence="4">Galactosyltransferase-related protein</fullName>
    </submittedName>
</protein>
<gene>
    <name evidence="4" type="ORF">AAFH96_14075</name>
</gene>
<comment type="caution">
    <text evidence="4">The sequence shown here is derived from an EMBL/GenBank/DDBJ whole genome shotgun (WGS) entry which is preliminary data.</text>
</comment>
<keyword evidence="4" id="KW-0328">Glycosyltransferase</keyword>
<keyword evidence="1" id="KW-0808">Transferase</keyword>
<accession>A0ABV5CQE1</accession>
<dbReference type="InterPro" id="IPR027791">
    <property type="entry name" value="Galactosyl_T_C"/>
</dbReference>
<proteinExistence type="predicted"/>
<dbReference type="CDD" id="cd00761">
    <property type="entry name" value="Glyco_tranf_GTA_type"/>
    <property type="match status" value="1"/>
</dbReference>
<organism evidence="4 5">
    <name type="scientific">Polymorphospora lycopeni</name>
    <dbReference type="NCBI Taxonomy" id="3140240"/>
    <lineage>
        <taxon>Bacteria</taxon>
        <taxon>Bacillati</taxon>
        <taxon>Actinomycetota</taxon>
        <taxon>Actinomycetes</taxon>
        <taxon>Micromonosporales</taxon>
        <taxon>Micromonosporaceae</taxon>
        <taxon>Polymorphospora</taxon>
    </lineage>
</organism>